<evidence type="ECO:0000313" key="4">
    <source>
        <dbReference type="Proteomes" id="UP000653305"/>
    </source>
</evidence>
<organism evidence="3 4">
    <name type="scientific">Phtheirospermum japonicum</name>
    <dbReference type="NCBI Taxonomy" id="374723"/>
    <lineage>
        <taxon>Eukaryota</taxon>
        <taxon>Viridiplantae</taxon>
        <taxon>Streptophyta</taxon>
        <taxon>Embryophyta</taxon>
        <taxon>Tracheophyta</taxon>
        <taxon>Spermatophyta</taxon>
        <taxon>Magnoliopsida</taxon>
        <taxon>eudicotyledons</taxon>
        <taxon>Gunneridae</taxon>
        <taxon>Pentapetalae</taxon>
        <taxon>asterids</taxon>
        <taxon>lamiids</taxon>
        <taxon>Lamiales</taxon>
        <taxon>Orobanchaceae</taxon>
        <taxon>Orobanchaceae incertae sedis</taxon>
        <taxon>Phtheirospermum</taxon>
    </lineage>
</organism>
<dbReference type="CDD" id="cd03124">
    <property type="entry name" value="alpha_CA_prokaryotic_like"/>
    <property type="match status" value="1"/>
</dbReference>
<feature type="domain" description="Alpha-carbonic anhydrase" evidence="2">
    <location>
        <begin position="34"/>
        <end position="270"/>
    </location>
</feature>
<dbReference type="EMBL" id="BMAC01000554">
    <property type="protein sequence ID" value="GFP99025.1"/>
    <property type="molecule type" value="Genomic_DNA"/>
</dbReference>
<keyword evidence="4" id="KW-1185">Reference proteome</keyword>
<dbReference type="PROSITE" id="PS51144">
    <property type="entry name" value="ALPHA_CA_2"/>
    <property type="match status" value="1"/>
</dbReference>
<evidence type="ECO:0000256" key="1">
    <source>
        <dbReference type="SAM" id="SignalP"/>
    </source>
</evidence>
<dbReference type="InterPro" id="IPR001148">
    <property type="entry name" value="CA_dom"/>
</dbReference>
<sequence>MFMPSMAASRLSFFIFATTLLFLTAPSQQIDDPIQFTYSGTTGPDKWGSLSPNFSMCVNGKAQSPINIVTSKAVLNKNLKPLIRSYGPTNVTLVNNKFNIGVRYPDHSGVLTIDNKIYTLKQMHWHAPSEHRIDGQRLAAELHLVHIADDGSVSVVAILFKFGHPDPLLARIQKKLNELAYEVKRHEESPITVGPFHPTEVRKRCHKYYRYVGSFTTPPCTQNVIWNILARVRSISRGQVEALKSPLDMRCKNNARPCQPMNGRHVELYDEDVIVMYVLARLVQQRVSNLISLQKASSDLINPSCKTKPKPRRWMAPP</sequence>
<comment type="caution">
    <text evidence="3">The sequence shown here is derived from an EMBL/GenBank/DDBJ whole genome shotgun (WGS) entry which is preliminary data.</text>
</comment>
<dbReference type="GO" id="GO:0006730">
    <property type="term" value="P:one-carbon metabolic process"/>
    <property type="evidence" value="ECO:0007669"/>
    <property type="project" value="TreeGrafter"/>
</dbReference>
<name>A0A830CVH3_9LAMI</name>
<dbReference type="SMART" id="SM01057">
    <property type="entry name" value="Carb_anhydrase"/>
    <property type="match status" value="1"/>
</dbReference>
<proteinExistence type="predicted"/>
<dbReference type="GO" id="GO:0008270">
    <property type="term" value="F:zinc ion binding"/>
    <property type="evidence" value="ECO:0007669"/>
    <property type="project" value="InterPro"/>
</dbReference>
<dbReference type="OrthoDB" id="429145at2759"/>
<dbReference type="PANTHER" id="PTHR18952:SF236">
    <property type="entry name" value="ALPHA CARBONIC ANHYDRASE 1, CHLOROPLASTIC"/>
    <property type="match status" value="1"/>
</dbReference>
<dbReference type="Pfam" id="PF00194">
    <property type="entry name" value="Carb_anhydrase"/>
    <property type="match status" value="1"/>
</dbReference>
<feature type="signal peptide" evidence="1">
    <location>
        <begin position="1"/>
        <end position="29"/>
    </location>
</feature>
<feature type="chain" id="PRO_5032682058" evidence="1">
    <location>
        <begin position="30"/>
        <end position="318"/>
    </location>
</feature>
<evidence type="ECO:0000259" key="2">
    <source>
        <dbReference type="PROSITE" id="PS51144"/>
    </source>
</evidence>
<dbReference type="InterPro" id="IPR023561">
    <property type="entry name" value="Carbonic_anhydrase_a-class"/>
</dbReference>
<dbReference type="PANTHER" id="PTHR18952">
    <property type="entry name" value="CARBONIC ANHYDRASE"/>
    <property type="match status" value="1"/>
</dbReference>
<dbReference type="InterPro" id="IPR036398">
    <property type="entry name" value="CA_dom_sf"/>
</dbReference>
<dbReference type="AlphaFoldDB" id="A0A830CVH3"/>
<accession>A0A830CVH3</accession>
<dbReference type="InterPro" id="IPR041891">
    <property type="entry name" value="Alpha_CA_prokaryot-like"/>
</dbReference>
<dbReference type="Gene3D" id="3.10.200.10">
    <property type="entry name" value="Alpha carbonic anhydrase"/>
    <property type="match status" value="1"/>
</dbReference>
<protein>
    <submittedName>
        <fullName evidence="3">Alpha carbonic anhydrase 1 chloroplastic</fullName>
    </submittedName>
</protein>
<dbReference type="GO" id="GO:0004089">
    <property type="term" value="F:carbonate dehydratase activity"/>
    <property type="evidence" value="ECO:0007669"/>
    <property type="project" value="InterPro"/>
</dbReference>
<gene>
    <name evidence="3" type="ORF">PHJA_002046400</name>
</gene>
<dbReference type="SUPFAM" id="SSF51069">
    <property type="entry name" value="Carbonic anhydrase"/>
    <property type="match status" value="1"/>
</dbReference>
<reference evidence="3" key="1">
    <citation type="submission" date="2020-07" db="EMBL/GenBank/DDBJ databases">
        <title>Ethylene signaling mediates host invasion by parasitic plants.</title>
        <authorList>
            <person name="Yoshida S."/>
        </authorList>
    </citation>
    <scope>NUCLEOTIDE SEQUENCE</scope>
    <source>
        <strain evidence="3">Okayama</strain>
    </source>
</reference>
<dbReference type="Proteomes" id="UP000653305">
    <property type="component" value="Unassembled WGS sequence"/>
</dbReference>
<evidence type="ECO:0000313" key="3">
    <source>
        <dbReference type="EMBL" id="GFP99025.1"/>
    </source>
</evidence>
<keyword evidence="1" id="KW-0732">Signal</keyword>